<accession>A0ACC2WVL8</accession>
<proteinExistence type="predicted"/>
<sequence>MPPLLRNNRPLPEVRHKPQTKAPQEAPVNPARISDAGEWGMDVGTGKNASEQKKRKRAVKQRRGVKETARKEKRTLVKGDIVKPDWHFPHNRGAQLKLAYVIRRANEVPSYDTVAFDKMSTEFANPADALMAYWTTRRHNVTTQQRIREHMNRYRDITSKAADAMITLLTESKQNAINLLAAFDVPRLWQSGMLYEMTLRYAKQPAEFPTEVSEAPVSDLVFERGEGLC</sequence>
<reference evidence="1" key="1">
    <citation type="submission" date="2023-04" db="EMBL/GenBank/DDBJ databases">
        <title>Draft Genome sequencing of Naganishia species isolated from polar environments using Oxford Nanopore Technology.</title>
        <authorList>
            <person name="Leo P."/>
            <person name="Venkateswaran K."/>
        </authorList>
    </citation>
    <scope>NUCLEOTIDE SEQUENCE</scope>
    <source>
        <strain evidence="1">DBVPG 5303</strain>
    </source>
</reference>
<dbReference type="EMBL" id="JASBWV010000044">
    <property type="protein sequence ID" value="KAJ9115355.1"/>
    <property type="molecule type" value="Genomic_DNA"/>
</dbReference>
<comment type="caution">
    <text evidence="1">The sequence shown here is derived from an EMBL/GenBank/DDBJ whole genome shotgun (WGS) entry which is preliminary data.</text>
</comment>
<gene>
    <name evidence="1" type="ORF">QFC24_006970</name>
</gene>
<organism evidence="1 2">
    <name type="scientific">Naganishia onofrii</name>
    <dbReference type="NCBI Taxonomy" id="1851511"/>
    <lineage>
        <taxon>Eukaryota</taxon>
        <taxon>Fungi</taxon>
        <taxon>Dikarya</taxon>
        <taxon>Basidiomycota</taxon>
        <taxon>Agaricomycotina</taxon>
        <taxon>Tremellomycetes</taxon>
        <taxon>Filobasidiales</taxon>
        <taxon>Filobasidiaceae</taxon>
        <taxon>Naganishia</taxon>
    </lineage>
</organism>
<evidence type="ECO:0000313" key="2">
    <source>
        <dbReference type="Proteomes" id="UP001234202"/>
    </source>
</evidence>
<keyword evidence="2" id="KW-1185">Reference proteome</keyword>
<evidence type="ECO:0000313" key="1">
    <source>
        <dbReference type="EMBL" id="KAJ9115355.1"/>
    </source>
</evidence>
<protein>
    <submittedName>
        <fullName evidence="1">Uncharacterized protein</fullName>
    </submittedName>
</protein>
<name>A0ACC2WVL8_9TREE</name>
<dbReference type="Proteomes" id="UP001234202">
    <property type="component" value="Unassembled WGS sequence"/>
</dbReference>